<sequence>MAKFYDEKSVIAPIRKIAKGGRDLRVAVAFWGADGAKTLSLKGARNGRIICNLESGACNPKEIRKLRRASKKFKMKSHPRLHAKIYWSPQAAVIGSSNVSANGLVVGAAEAKGWREANLWVDQADLLCDVGKRFNDLWKEAKPITDQGLKDAGIKWKERAKETKILSIENKTLLKAFVEDPAAFRDQKIFLAMYDEDVSEEAAAAERKWKSLKSTERFADGLVVKSSGMAAYEDWRKMPAGAWLIDCSYMDQKRPRYEGIFRVWEGGVVKLSESNVQFAYRTRSVLVGSRSFRLSDDEKRAIEEHGKRLFRATRRRPGLLLELEAVARICGLSRNAASRRR</sequence>
<comment type="caution">
    <text evidence="1">The sequence shown here is derived from an EMBL/GenBank/DDBJ whole genome shotgun (WGS) entry which is preliminary data.</text>
</comment>
<protein>
    <submittedName>
        <fullName evidence="1">HKD family nuclease</fullName>
    </submittedName>
</protein>
<dbReference type="CDD" id="cd09117">
    <property type="entry name" value="PLDc_Bfil_DEXD_like"/>
    <property type="match status" value="1"/>
</dbReference>
<dbReference type="OrthoDB" id="7605423at2"/>
<name>A0A560L229_9BRAD</name>
<dbReference type="SUPFAM" id="SSF56024">
    <property type="entry name" value="Phospholipase D/nuclease"/>
    <property type="match status" value="1"/>
</dbReference>
<dbReference type="AlphaFoldDB" id="A0A560L229"/>
<organism evidence="1 2">
    <name type="scientific">Bradyrhizobium macuxiense</name>
    <dbReference type="NCBI Taxonomy" id="1755647"/>
    <lineage>
        <taxon>Bacteria</taxon>
        <taxon>Pseudomonadati</taxon>
        <taxon>Pseudomonadota</taxon>
        <taxon>Alphaproteobacteria</taxon>
        <taxon>Hyphomicrobiales</taxon>
        <taxon>Nitrobacteraceae</taxon>
        <taxon>Bradyrhizobium</taxon>
    </lineage>
</organism>
<evidence type="ECO:0000313" key="2">
    <source>
        <dbReference type="Proteomes" id="UP000321304"/>
    </source>
</evidence>
<reference evidence="1 2" key="1">
    <citation type="submission" date="2019-06" db="EMBL/GenBank/DDBJ databases">
        <title>Genomic Encyclopedia of Type Strains, Phase IV (KMG-V): Genome sequencing to study the core and pangenomes of soil and plant-associated prokaryotes.</title>
        <authorList>
            <person name="Whitman W."/>
        </authorList>
    </citation>
    <scope>NUCLEOTIDE SEQUENCE [LARGE SCALE GENOMIC DNA]</scope>
    <source>
        <strain evidence="1 2">BR 10355</strain>
    </source>
</reference>
<accession>A0A560L229</accession>
<gene>
    <name evidence="1" type="ORF">FBZ93_11654</name>
</gene>
<dbReference type="Proteomes" id="UP000321304">
    <property type="component" value="Unassembled WGS sequence"/>
</dbReference>
<proteinExistence type="predicted"/>
<dbReference type="RefSeq" id="WP_146991664.1">
    <property type="nucleotide sequence ID" value="NZ_VITY01000016.1"/>
</dbReference>
<dbReference type="Gene3D" id="3.30.870.10">
    <property type="entry name" value="Endonuclease Chain A"/>
    <property type="match status" value="1"/>
</dbReference>
<evidence type="ECO:0000313" key="1">
    <source>
        <dbReference type="EMBL" id="TWB89339.1"/>
    </source>
</evidence>
<keyword evidence="2" id="KW-1185">Reference proteome</keyword>
<dbReference type="EMBL" id="VITY01000016">
    <property type="protein sequence ID" value="TWB89339.1"/>
    <property type="molecule type" value="Genomic_DNA"/>
</dbReference>